<dbReference type="Proteomes" id="UP001497497">
    <property type="component" value="Unassembled WGS sequence"/>
</dbReference>
<comment type="similarity">
    <text evidence="2">Belongs to the ADIPOR family.</text>
</comment>
<comment type="subcellular location">
    <subcellularLocation>
        <location evidence="1">Membrane</location>
        <topology evidence="1">Multi-pass membrane protein</topology>
    </subcellularLocation>
</comment>
<evidence type="ECO:0000256" key="1">
    <source>
        <dbReference type="ARBA" id="ARBA00004141"/>
    </source>
</evidence>
<keyword evidence="9" id="KW-1185">Reference proteome</keyword>
<keyword evidence="6" id="KW-0862">Zinc</keyword>
<feature type="transmembrane region" description="Helical" evidence="7">
    <location>
        <begin position="312"/>
        <end position="331"/>
    </location>
</feature>
<keyword evidence="5 7" id="KW-0472">Membrane</keyword>
<dbReference type="InterPro" id="IPR004254">
    <property type="entry name" value="AdipoR/HlyIII-related"/>
</dbReference>
<feature type="transmembrane region" description="Helical" evidence="7">
    <location>
        <begin position="203"/>
        <end position="224"/>
    </location>
</feature>
<dbReference type="PANTHER" id="PTHR20855">
    <property type="entry name" value="ADIPOR/PROGESTIN RECEPTOR-RELATED"/>
    <property type="match status" value="1"/>
</dbReference>
<evidence type="ECO:0000313" key="8">
    <source>
        <dbReference type="EMBL" id="CAL1529932.1"/>
    </source>
</evidence>
<comment type="caution">
    <text evidence="8">The sequence shown here is derived from an EMBL/GenBank/DDBJ whole genome shotgun (WGS) entry which is preliminary data.</text>
</comment>
<feature type="transmembrane region" description="Helical" evidence="7">
    <location>
        <begin position="166"/>
        <end position="191"/>
    </location>
</feature>
<organism evidence="8 9">
    <name type="scientific">Lymnaea stagnalis</name>
    <name type="common">Great pond snail</name>
    <name type="synonym">Helix stagnalis</name>
    <dbReference type="NCBI Taxonomy" id="6523"/>
    <lineage>
        <taxon>Eukaryota</taxon>
        <taxon>Metazoa</taxon>
        <taxon>Spiralia</taxon>
        <taxon>Lophotrochozoa</taxon>
        <taxon>Mollusca</taxon>
        <taxon>Gastropoda</taxon>
        <taxon>Heterobranchia</taxon>
        <taxon>Euthyneura</taxon>
        <taxon>Panpulmonata</taxon>
        <taxon>Hygrophila</taxon>
        <taxon>Lymnaeoidea</taxon>
        <taxon>Lymnaeidae</taxon>
        <taxon>Lymnaea</taxon>
    </lineage>
</organism>
<keyword evidence="3 7" id="KW-0812">Transmembrane</keyword>
<sequence>MALSQKGRALVPTTMSYAGYGSADRQVGLLTVDDMPELLKEPYIHTGYRPVGLPWTYYLYSTIRLHNETVNVWTHLGGFLLVLVRLLIFFNGGGELSEKTSWPVLGYGVCSLVNLVASTGAHLLHSKSQWHHYVLFLMDYMGVTIFCFGSGIATMYAIATTSYHEIMYVCFLPINVLLSWVAFFTCCLAKLRLTHQHSKRKALMLLGVATQGVFVATPILSRYYQCMQEPDCAYSSLNHLGLVLTLTALCAITFACQIPESLLPGGFDLFGHGHQIFHVLAVMAMLAMIGAMDKDINVMGVSQKLEPNFVHLTLSLAVLVALEVVTLIYCVQRSVIPCVNRDATSDVTPEPPAVVHPCHSCLPAVAERQPSEEDLCEYFQLLFGDAENKKHN</sequence>
<dbReference type="GO" id="GO:0016020">
    <property type="term" value="C:membrane"/>
    <property type="evidence" value="ECO:0007669"/>
    <property type="project" value="UniProtKB-SubCell"/>
</dbReference>
<feature type="binding site" evidence="6">
    <location>
        <position position="278"/>
    </location>
    <ligand>
        <name>Zn(2+)</name>
        <dbReference type="ChEBI" id="CHEBI:29105"/>
    </ligand>
</feature>
<feature type="transmembrane region" description="Helical" evidence="7">
    <location>
        <begin position="136"/>
        <end position="160"/>
    </location>
</feature>
<feature type="transmembrane region" description="Helical" evidence="7">
    <location>
        <begin position="104"/>
        <end position="124"/>
    </location>
</feature>
<dbReference type="AlphaFoldDB" id="A0AAV2H8B5"/>
<evidence type="ECO:0000256" key="4">
    <source>
        <dbReference type="ARBA" id="ARBA00022989"/>
    </source>
</evidence>
<feature type="binding site" evidence="6">
    <location>
        <position position="122"/>
    </location>
    <ligand>
        <name>Zn(2+)</name>
        <dbReference type="ChEBI" id="CHEBI:29105"/>
    </ligand>
</feature>
<keyword evidence="6" id="KW-0479">Metal-binding</keyword>
<dbReference type="GO" id="GO:0046872">
    <property type="term" value="F:metal ion binding"/>
    <property type="evidence" value="ECO:0007669"/>
    <property type="project" value="UniProtKB-KW"/>
</dbReference>
<name>A0AAV2H8B5_LYMST</name>
<accession>A0AAV2H8B5</accession>
<feature type="transmembrane region" description="Helical" evidence="7">
    <location>
        <begin position="276"/>
        <end position="292"/>
    </location>
</feature>
<dbReference type="PANTHER" id="PTHR20855:SF92">
    <property type="entry name" value="PROGESTIN AND ADIPOQ RECEPTOR FAMILY MEMBER 3-LIKE"/>
    <property type="match status" value="1"/>
</dbReference>
<keyword evidence="4 7" id="KW-1133">Transmembrane helix</keyword>
<evidence type="ECO:0000256" key="6">
    <source>
        <dbReference type="PIRSR" id="PIRSR604254-1"/>
    </source>
</evidence>
<gene>
    <name evidence="8" type="ORF">GSLYS_00004065001</name>
</gene>
<evidence type="ECO:0000256" key="5">
    <source>
        <dbReference type="ARBA" id="ARBA00023136"/>
    </source>
</evidence>
<reference evidence="8 9" key="1">
    <citation type="submission" date="2024-04" db="EMBL/GenBank/DDBJ databases">
        <authorList>
            <consortium name="Genoscope - CEA"/>
            <person name="William W."/>
        </authorList>
    </citation>
    <scope>NUCLEOTIDE SEQUENCE [LARGE SCALE GENOMIC DNA]</scope>
</reference>
<evidence type="ECO:0000256" key="2">
    <source>
        <dbReference type="ARBA" id="ARBA00007018"/>
    </source>
</evidence>
<evidence type="ECO:0000313" key="9">
    <source>
        <dbReference type="Proteomes" id="UP001497497"/>
    </source>
</evidence>
<feature type="transmembrane region" description="Helical" evidence="7">
    <location>
        <begin position="236"/>
        <end position="256"/>
    </location>
</feature>
<dbReference type="GO" id="GO:0038023">
    <property type="term" value="F:signaling receptor activity"/>
    <property type="evidence" value="ECO:0007669"/>
    <property type="project" value="TreeGrafter"/>
</dbReference>
<feature type="binding site" evidence="6">
    <location>
        <position position="274"/>
    </location>
    <ligand>
        <name>Zn(2+)</name>
        <dbReference type="ChEBI" id="CHEBI:29105"/>
    </ligand>
</feature>
<protein>
    <submittedName>
        <fullName evidence="8">Uncharacterized protein</fullName>
    </submittedName>
</protein>
<feature type="transmembrane region" description="Helical" evidence="7">
    <location>
        <begin position="72"/>
        <end position="92"/>
    </location>
</feature>
<proteinExistence type="inferred from homology"/>
<evidence type="ECO:0000256" key="7">
    <source>
        <dbReference type="SAM" id="Phobius"/>
    </source>
</evidence>
<dbReference type="Pfam" id="PF03006">
    <property type="entry name" value="HlyIII"/>
    <property type="match status" value="1"/>
</dbReference>
<dbReference type="EMBL" id="CAXITT010000058">
    <property type="protein sequence ID" value="CAL1529932.1"/>
    <property type="molecule type" value="Genomic_DNA"/>
</dbReference>
<evidence type="ECO:0000256" key="3">
    <source>
        <dbReference type="ARBA" id="ARBA00022692"/>
    </source>
</evidence>